<evidence type="ECO:0000256" key="6">
    <source>
        <dbReference type="SAM" id="MobiDB-lite"/>
    </source>
</evidence>
<dbReference type="GO" id="GO:0016020">
    <property type="term" value="C:membrane"/>
    <property type="evidence" value="ECO:0007669"/>
    <property type="project" value="UniProtKB-SubCell"/>
</dbReference>
<reference evidence="8" key="2">
    <citation type="submission" date="2020-11" db="EMBL/GenBank/DDBJ databases">
        <authorList>
            <person name="McCartney M.A."/>
            <person name="Auch B."/>
            <person name="Kono T."/>
            <person name="Mallez S."/>
            <person name="Becker A."/>
            <person name="Gohl D.M."/>
            <person name="Silverstein K.A.T."/>
            <person name="Koren S."/>
            <person name="Bechman K.B."/>
            <person name="Herman A."/>
            <person name="Abrahante J.E."/>
            <person name="Garbe J."/>
        </authorList>
    </citation>
    <scope>NUCLEOTIDE SEQUENCE</scope>
    <source>
        <strain evidence="8">Duluth1</strain>
        <tissue evidence="8">Whole animal</tissue>
    </source>
</reference>
<reference evidence="8" key="1">
    <citation type="journal article" date="2019" name="bioRxiv">
        <title>The Genome of the Zebra Mussel, Dreissena polymorpha: A Resource for Invasive Species Research.</title>
        <authorList>
            <person name="McCartney M.A."/>
            <person name="Auch B."/>
            <person name="Kono T."/>
            <person name="Mallez S."/>
            <person name="Zhang Y."/>
            <person name="Obille A."/>
            <person name="Becker A."/>
            <person name="Abrahante J.E."/>
            <person name="Garbe J."/>
            <person name="Badalamenti J.P."/>
            <person name="Herman A."/>
            <person name="Mangelson H."/>
            <person name="Liachko I."/>
            <person name="Sullivan S."/>
            <person name="Sone E.D."/>
            <person name="Koren S."/>
            <person name="Silverstein K.A.T."/>
            <person name="Beckman K.B."/>
            <person name="Gohl D.M."/>
        </authorList>
    </citation>
    <scope>NUCLEOTIDE SEQUENCE</scope>
    <source>
        <strain evidence="8">Duluth1</strain>
        <tissue evidence="8">Whole animal</tissue>
    </source>
</reference>
<proteinExistence type="inferred from homology"/>
<comment type="caution">
    <text evidence="8">The sequence shown here is derived from an EMBL/GenBank/DDBJ whole genome shotgun (WGS) entry which is preliminary data.</text>
</comment>
<comment type="similarity">
    <text evidence="2">Belongs to the CD225/Dispanin family.</text>
</comment>
<feature type="region of interest" description="Disordered" evidence="6">
    <location>
        <begin position="1"/>
        <end position="52"/>
    </location>
</feature>
<dbReference type="EMBL" id="JAIWYP010000001">
    <property type="protein sequence ID" value="KAH3880228.1"/>
    <property type="molecule type" value="Genomic_DNA"/>
</dbReference>
<accession>A0A9D4RVF3</accession>
<comment type="subcellular location">
    <subcellularLocation>
        <location evidence="1">Membrane</location>
    </subcellularLocation>
</comment>
<keyword evidence="9" id="KW-1185">Reference proteome</keyword>
<feature type="transmembrane region" description="Helical" evidence="7">
    <location>
        <begin position="81"/>
        <end position="105"/>
    </location>
</feature>
<evidence type="ECO:0000256" key="4">
    <source>
        <dbReference type="ARBA" id="ARBA00022989"/>
    </source>
</evidence>
<dbReference type="AlphaFoldDB" id="A0A9D4RVF3"/>
<feature type="compositionally biased region" description="Basic and acidic residues" evidence="6">
    <location>
        <begin position="18"/>
        <end position="38"/>
    </location>
</feature>
<evidence type="ECO:0000313" key="8">
    <source>
        <dbReference type="EMBL" id="KAH3880228.1"/>
    </source>
</evidence>
<dbReference type="Pfam" id="PF04505">
    <property type="entry name" value="CD225"/>
    <property type="match status" value="1"/>
</dbReference>
<gene>
    <name evidence="8" type="ORF">DPMN_004138</name>
</gene>
<evidence type="ECO:0000256" key="2">
    <source>
        <dbReference type="ARBA" id="ARBA00006843"/>
    </source>
</evidence>
<sequence length="156" mass="17219">MMSDSQYQAEVDDGTANGDKRNSAATIEHEEVHIDLSTKKQPVISTGKSDKPGVKYANSNDGTLTTIVVQKPDPSRKPKDFVMTSCIVIMFCNFVFGIAGWHFGLRANNAWQLGDESECRQHAKKAKIFVICGIITGIITWVLALTLFFTISPLRP</sequence>
<name>A0A9D4RVF3_DREPO</name>
<feature type="transmembrane region" description="Helical" evidence="7">
    <location>
        <begin position="126"/>
        <end position="151"/>
    </location>
</feature>
<dbReference type="PANTHER" id="PTHR14948">
    <property type="entry name" value="NG5"/>
    <property type="match status" value="1"/>
</dbReference>
<evidence type="ECO:0000313" key="9">
    <source>
        <dbReference type="Proteomes" id="UP000828390"/>
    </source>
</evidence>
<keyword evidence="3 7" id="KW-0812">Transmembrane</keyword>
<organism evidence="8 9">
    <name type="scientific">Dreissena polymorpha</name>
    <name type="common">Zebra mussel</name>
    <name type="synonym">Mytilus polymorpha</name>
    <dbReference type="NCBI Taxonomy" id="45954"/>
    <lineage>
        <taxon>Eukaryota</taxon>
        <taxon>Metazoa</taxon>
        <taxon>Spiralia</taxon>
        <taxon>Lophotrochozoa</taxon>
        <taxon>Mollusca</taxon>
        <taxon>Bivalvia</taxon>
        <taxon>Autobranchia</taxon>
        <taxon>Heteroconchia</taxon>
        <taxon>Euheterodonta</taxon>
        <taxon>Imparidentia</taxon>
        <taxon>Neoheterodontei</taxon>
        <taxon>Myida</taxon>
        <taxon>Dreissenoidea</taxon>
        <taxon>Dreissenidae</taxon>
        <taxon>Dreissena</taxon>
    </lineage>
</organism>
<dbReference type="InterPro" id="IPR007593">
    <property type="entry name" value="CD225/Dispanin_fam"/>
</dbReference>
<keyword evidence="5 7" id="KW-0472">Membrane</keyword>
<evidence type="ECO:0000256" key="1">
    <source>
        <dbReference type="ARBA" id="ARBA00004370"/>
    </source>
</evidence>
<evidence type="ECO:0000256" key="5">
    <source>
        <dbReference type="ARBA" id="ARBA00023136"/>
    </source>
</evidence>
<dbReference type="InterPro" id="IPR051423">
    <property type="entry name" value="CD225/Dispanin"/>
</dbReference>
<dbReference type="PANTHER" id="PTHR14948:SF25">
    <property type="entry name" value="DUF4190 DOMAIN-CONTAINING PROTEIN"/>
    <property type="match status" value="1"/>
</dbReference>
<evidence type="ECO:0000256" key="7">
    <source>
        <dbReference type="SAM" id="Phobius"/>
    </source>
</evidence>
<evidence type="ECO:0008006" key="10">
    <source>
        <dbReference type="Google" id="ProtNLM"/>
    </source>
</evidence>
<protein>
    <recommendedName>
        <fullName evidence="10">Interferon-induced transmembrane protein</fullName>
    </recommendedName>
</protein>
<evidence type="ECO:0000256" key="3">
    <source>
        <dbReference type="ARBA" id="ARBA00022692"/>
    </source>
</evidence>
<dbReference type="OrthoDB" id="6083617at2759"/>
<dbReference type="Proteomes" id="UP000828390">
    <property type="component" value="Unassembled WGS sequence"/>
</dbReference>
<keyword evidence="4 7" id="KW-1133">Transmembrane helix</keyword>